<comment type="caution">
    <text evidence="3">The sequence shown here is derived from an EMBL/GenBank/DDBJ whole genome shotgun (WGS) entry which is preliminary data.</text>
</comment>
<evidence type="ECO:0000313" key="4">
    <source>
        <dbReference type="Proteomes" id="UP001500967"/>
    </source>
</evidence>
<accession>A0ABP3ETK7</accession>
<evidence type="ECO:0000256" key="1">
    <source>
        <dbReference type="SAM" id="MobiDB-lite"/>
    </source>
</evidence>
<feature type="region of interest" description="Disordered" evidence="1">
    <location>
        <begin position="128"/>
        <end position="158"/>
    </location>
</feature>
<dbReference type="Proteomes" id="UP001500967">
    <property type="component" value="Unassembled WGS sequence"/>
</dbReference>
<reference evidence="4" key="1">
    <citation type="journal article" date="2019" name="Int. J. Syst. Evol. Microbiol.">
        <title>The Global Catalogue of Microorganisms (GCM) 10K type strain sequencing project: providing services to taxonomists for standard genome sequencing and annotation.</title>
        <authorList>
            <consortium name="The Broad Institute Genomics Platform"/>
            <consortium name="The Broad Institute Genome Sequencing Center for Infectious Disease"/>
            <person name="Wu L."/>
            <person name="Ma J."/>
        </authorList>
    </citation>
    <scope>NUCLEOTIDE SEQUENCE [LARGE SCALE GENOMIC DNA]</scope>
    <source>
        <strain evidence="4">JCM 10425</strain>
    </source>
</reference>
<sequence length="158" mass="15644">MSSTPAPAAVRQIAIALIVVGALDLVFAVLACCGRVARLGQSGDTGFTSDAEAAGFITYTLLAVASLPIGALVLAAGVMLLRGRARTLGRAGAIAAMVPVSCCFPAGIPVGIWALTVLGRDDVRALLDHPGGTPPGPGGYPPPGGHPPPPGGYPPPGY</sequence>
<dbReference type="EMBL" id="BAAAGX010000037">
    <property type="protein sequence ID" value="GAA0278063.1"/>
    <property type="molecule type" value="Genomic_DNA"/>
</dbReference>
<keyword evidence="2" id="KW-0472">Membrane</keyword>
<proteinExistence type="predicted"/>
<feature type="transmembrane region" description="Helical" evidence="2">
    <location>
        <begin position="93"/>
        <end position="115"/>
    </location>
</feature>
<name>A0ABP3ETK7_9ACTN</name>
<evidence type="ECO:0000256" key="2">
    <source>
        <dbReference type="SAM" id="Phobius"/>
    </source>
</evidence>
<feature type="compositionally biased region" description="Pro residues" evidence="1">
    <location>
        <begin position="132"/>
        <end position="158"/>
    </location>
</feature>
<feature type="transmembrane region" description="Helical" evidence="2">
    <location>
        <begin position="12"/>
        <end position="37"/>
    </location>
</feature>
<protein>
    <recommendedName>
        <fullName evidence="5">Integral membrane protein</fullName>
    </recommendedName>
</protein>
<dbReference type="RefSeq" id="WP_344653925.1">
    <property type="nucleotide sequence ID" value="NZ_BAAAGX010000037.1"/>
</dbReference>
<gene>
    <name evidence="3" type="ORF">GCM10009539_77320</name>
</gene>
<keyword evidence="2" id="KW-0812">Transmembrane</keyword>
<evidence type="ECO:0000313" key="3">
    <source>
        <dbReference type="EMBL" id="GAA0278063.1"/>
    </source>
</evidence>
<evidence type="ECO:0008006" key="5">
    <source>
        <dbReference type="Google" id="ProtNLM"/>
    </source>
</evidence>
<feature type="transmembrane region" description="Helical" evidence="2">
    <location>
        <begin position="57"/>
        <end position="81"/>
    </location>
</feature>
<keyword evidence="4" id="KW-1185">Reference proteome</keyword>
<organism evidence="3 4">
    <name type="scientific">Cryptosporangium japonicum</name>
    <dbReference type="NCBI Taxonomy" id="80872"/>
    <lineage>
        <taxon>Bacteria</taxon>
        <taxon>Bacillati</taxon>
        <taxon>Actinomycetota</taxon>
        <taxon>Actinomycetes</taxon>
        <taxon>Cryptosporangiales</taxon>
        <taxon>Cryptosporangiaceae</taxon>
        <taxon>Cryptosporangium</taxon>
    </lineage>
</organism>
<keyword evidence="2" id="KW-1133">Transmembrane helix</keyword>